<keyword evidence="8 10" id="KW-0186">Copper</keyword>
<proteinExistence type="inferred from homology"/>
<comment type="function">
    <text evidence="1 10">Exerts its effect at some terminal stage of cytochrome c oxidase synthesis, probably by being involved in the insertion of the copper B into subunit I.</text>
</comment>
<dbReference type="HAMAP" id="MF_00155">
    <property type="entry name" value="CtaG"/>
    <property type="match status" value="1"/>
</dbReference>
<dbReference type="InterPro" id="IPR007533">
    <property type="entry name" value="Cyt_c_oxidase_assmbl_CtaG"/>
</dbReference>
<keyword evidence="6 10" id="KW-0735">Signal-anchor</keyword>
<dbReference type="NCBIfam" id="NF003465">
    <property type="entry name" value="PRK05089.1"/>
    <property type="match status" value="1"/>
</dbReference>
<reference evidence="11 12" key="1">
    <citation type="submission" date="2024-06" db="EMBL/GenBank/DDBJ databases">
        <authorList>
            <person name="Tuo L."/>
        </authorList>
    </citation>
    <scope>NUCLEOTIDE SEQUENCE [LARGE SCALE GENOMIC DNA]</scope>
    <source>
        <strain evidence="11 12">ZMM04-5</strain>
    </source>
</reference>
<feature type="topological domain" description="Cytoplasmic" evidence="10">
    <location>
        <begin position="1"/>
        <end position="12"/>
    </location>
</feature>
<evidence type="ECO:0000256" key="10">
    <source>
        <dbReference type="HAMAP-Rule" id="MF_00155"/>
    </source>
</evidence>
<keyword evidence="5 10" id="KW-0812">Transmembrane</keyword>
<dbReference type="PIRSF" id="PIRSF005413">
    <property type="entry name" value="COX11"/>
    <property type="match status" value="1"/>
</dbReference>
<evidence type="ECO:0000313" key="11">
    <source>
        <dbReference type="EMBL" id="MEW9806936.1"/>
    </source>
</evidence>
<evidence type="ECO:0000256" key="8">
    <source>
        <dbReference type="ARBA" id="ARBA00023008"/>
    </source>
</evidence>
<gene>
    <name evidence="10" type="primary">ctaG</name>
    <name evidence="11" type="ORF">ABUE31_13175</name>
</gene>
<evidence type="ECO:0000256" key="6">
    <source>
        <dbReference type="ARBA" id="ARBA00022968"/>
    </source>
</evidence>
<dbReference type="Proteomes" id="UP001556196">
    <property type="component" value="Unassembled WGS sequence"/>
</dbReference>
<dbReference type="Gene3D" id="2.60.370.10">
    <property type="entry name" value="Ctag/Cox11"/>
    <property type="match status" value="1"/>
</dbReference>
<dbReference type="SUPFAM" id="SSF110111">
    <property type="entry name" value="Ctag/Cox11"/>
    <property type="match status" value="1"/>
</dbReference>
<evidence type="ECO:0000256" key="9">
    <source>
        <dbReference type="ARBA" id="ARBA00023136"/>
    </source>
</evidence>
<accession>A0ABV3R110</accession>
<evidence type="ECO:0000256" key="2">
    <source>
        <dbReference type="ARBA" id="ARBA00004382"/>
    </source>
</evidence>
<dbReference type="InterPro" id="IPR023471">
    <property type="entry name" value="CtaG/Cox11_dom_sf"/>
</dbReference>
<evidence type="ECO:0000256" key="5">
    <source>
        <dbReference type="ARBA" id="ARBA00022692"/>
    </source>
</evidence>
<comment type="subcellular location">
    <subcellularLocation>
        <location evidence="2 10">Cell inner membrane</location>
        <topology evidence="2 10">Single-pass type II membrane protein</topology>
        <orientation evidence="2 10">Periplasmic side</orientation>
    </subcellularLocation>
</comment>
<evidence type="ECO:0000256" key="7">
    <source>
        <dbReference type="ARBA" id="ARBA00022989"/>
    </source>
</evidence>
<evidence type="ECO:0000313" key="12">
    <source>
        <dbReference type="Proteomes" id="UP001556196"/>
    </source>
</evidence>
<comment type="similarity">
    <text evidence="3 10">Belongs to the COX11/CtaG family.</text>
</comment>
<keyword evidence="10" id="KW-1003">Cell membrane</keyword>
<evidence type="ECO:0000256" key="4">
    <source>
        <dbReference type="ARBA" id="ARBA00015384"/>
    </source>
</evidence>
<evidence type="ECO:0000256" key="3">
    <source>
        <dbReference type="ARBA" id="ARBA00009620"/>
    </source>
</evidence>
<sequence length="207" mass="22592">MQPTELDRSKKNSNRLVAGVCLAFFGGMVGMAYAAVPLYEMFCRVTGYGGTTQRVEQFADRVLDRQITVRFDANVAGVPWDFKPTQRAITMNIGETAQAHYTATNTFSIPTGGRATFNVTPELAGAYFNKVECFCFTDTTLKPGETLDMPVLFYVDPDIEDVPELKNVKTITLSYTFFPIEAEKPVAAAPLAGEGTNETTTQGKLGG</sequence>
<dbReference type="RefSeq" id="WP_367724062.1">
    <property type="nucleotide sequence ID" value="NZ_JBFOCH010000003.1"/>
</dbReference>
<keyword evidence="7 10" id="KW-1133">Transmembrane helix</keyword>
<dbReference type="Pfam" id="PF04442">
    <property type="entry name" value="CtaG_Cox11"/>
    <property type="match status" value="1"/>
</dbReference>
<keyword evidence="12" id="KW-1185">Reference proteome</keyword>
<organism evidence="11 12">
    <name type="scientific">Mesorhizobium marinum</name>
    <dbReference type="NCBI Taxonomy" id="3228790"/>
    <lineage>
        <taxon>Bacteria</taxon>
        <taxon>Pseudomonadati</taxon>
        <taxon>Pseudomonadota</taxon>
        <taxon>Alphaproteobacteria</taxon>
        <taxon>Hyphomicrobiales</taxon>
        <taxon>Phyllobacteriaceae</taxon>
        <taxon>Mesorhizobium</taxon>
    </lineage>
</organism>
<dbReference type="EMBL" id="JBFOCI010000003">
    <property type="protein sequence ID" value="MEW9806936.1"/>
    <property type="molecule type" value="Genomic_DNA"/>
</dbReference>
<feature type="topological domain" description="Periplasmic" evidence="10">
    <location>
        <begin position="36"/>
        <end position="207"/>
    </location>
</feature>
<evidence type="ECO:0000256" key="1">
    <source>
        <dbReference type="ARBA" id="ARBA00004007"/>
    </source>
</evidence>
<dbReference type="PANTHER" id="PTHR21320:SF3">
    <property type="entry name" value="CYTOCHROME C OXIDASE ASSEMBLY PROTEIN COX11, MITOCHONDRIAL-RELATED"/>
    <property type="match status" value="1"/>
</dbReference>
<comment type="caution">
    <text evidence="11">The sequence shown here is derived from an EMBL/GenBank/DDBJ whole genome shotgun (WGS) entry which is preliminary data.</text>
</comment>
<keyword evidence="9 10" id="KW-0472">Membrane</keyword>
<name>A0ABV3R110_9HYPH</name>
<protein>
    <recommendedName>
        <fullName evidence="4 10">Cytochrome c oxidase assembly protein CtaG</fullName>
    </recommendedName>
</protein>
<keyword evidence="10" id="KW-0997">Cell inner membrane</keyword>
<dbReference type="PANTHER" id="PTHR21320">
    <property type="entry name" value="CYTOCHROME C OXIDASE ASSEMBLY PROTEIN COX11-RELATED"/>
    <property type="match status" value="1"/>
</dbReference>